<dbReference type="AlphaFoldDB" id="A0A857FLL2"/>
<evidence type="ECO:0000256" key="1">
    <source>
        <dbReference type="SAM" id="MobiDB-lite"/>
    </source>
</evidence>
<proteinExistence type="predicted"/>
<feature type="compositionally biased region" description="Low complexity" evidence="1">
    <location>
        <begin position="224"/>
        <end position="233"/>
    </location>
</feature>
<gene>
    <name evidence="2" type="ORF">FMA36_00295</name>
</gene>
<dbReference type="OrthoDB" id="9029638at2"/>
<feature type="compositionally biased region" description="Polar residues" evidence="1">
    <location>
        <begin position="234"/>
        <end position="243"/>
    </location>
</feature>
<accession>A0A857FLL2</accession>
<organism evidence="2 3">
    <name type="scientific">Komagataeibacter xylinus</name>
    <name type="common">Gluconacetobacter xylinus</name>
    <dbReference type="NCBI Taxonomy" id="28448"/>
    <lineage>
        <taxon>Bacteria</taxon>
        <taxon>Pseudomonadati</taxon>
        <taxon>Pseudomonadota</taxon>
        <taxon>Alphaproteobacteria</taxon>
        <taxon>Acetobacterales</taxon>
        <taxon>Acetobacteraceae</taxon>
        <taxon>Komagataeibacter</taxon>
    </lineage>
</organism>
<dbReference type="RefSeq" id="WP_159260044.1">
    <property type="nucleotide sequence ID" value="NZ_CP041348.1"/>
</dbReference>
<reference evidence="2 3" key="1">
    <citation type="journal article" date="2020" name="Carbohydr. Polym.">
        <title>Characterization and optimization of production of bacterial cellulose from strain CGMCC 17276 based on whole-genome analysis.</title>
        <authorList>
            <person name="Lu T."/>
            <person name="Gao H."/>
            <person name="Liao B."/>
            <person name="Wu J."/>
            <person name="Zhang W."/>
            <person name="Huang J."/>
            <person name="Liu M."/>
            <person name="Huang J."/>
            <person name="Chang Z."/>
            <person name="Jin M."/>
            <person name="Yi Z."/>
            <person name="Jiang D."/>
        </authorList>
    </citation>
    <scope>NUCLEOTIDE SEQUENCE [LARGE SCALE GENOMIC DNA]</scope>
    <source>
        <strain evidence="2 3">CGMCC 17276</strain>
    </source>
</reference>
<sequence>MTLVAQPTTANVGTGAGVPKLWSTVMSDAEAVASVELDTLLQSYLVSNAATQWGLFNTYSKPVLTAARVRAIDIRSQYRKSDAPQENGGFMSYNKVKMPRQVMLEVLCDGTAMSYGNVSAITSLLAVAGIGGTTQGVTVRKQFLAALDSLVADLNTYLVVTPEATYSNMNVIGYAIRRETHRGVTMVRAEIMLEEVRLQHSKSVSVTSPSQPSGASQTNGGNVQSQSLTSTQTDTYASGTTTS</sequence>
<dbReference type="Proteomes" id="UP000464674">
    <property type="component" value="Chromosome"/>
</dbReference>
<feature type="region of interest" description="Disordered" evidence="1">
    <location>
        <begin position="202"/>
        <end position="243"/>
    </location>
</feature>
<name>A0A857FLL2_KOMXY</name>
<evidence type="ECO:0000313" key="3">
    <source>
        <dbReference type="Proteomes" id="UP000464674"/>
    </source>
</evidence>
<protein>
    <submittedName>
        <fullName evidence="2">Uncharacterized protein</fullName>
    </submittedName>
</protein>
<feature type="compositionally biased region" description="Polar residues" evidence="1">
    <location>
        <begin position="202"/>
        <end position="223"/>
    </location>
</feature>
<dbReference type="EMBL" id="CP041348">
    <property type="protein sequence ID" value="QHC34160.1"/>
    <property type="molecule type" value="Genomic_DNA"/>
</dbReference>
<evidence type="ECO:0000313" key="2">
    <source>
        <dbReference type="EMBL" id="QHC34160.1"/>
    </source>
</evidence>